<keyword evidence="1" id="KW-0812">Transmembrane</keyword>
<feature type="transmembrane region" description="Helical" evidence="1">
    <location>
        <begin position="562"/>
        <end position="581"/>
    </location>
</feature>
<keyword evidence="1" id="KW-1133">Transmembrane helix</keyword>
<reference evidence="2" key="1">
    <citation type="journal article" date="2020" name="mSystems">
        <title>Genome- and Community-Level Interaction Insights into Carbon Utilization and Element Cycling Functions of Hydrothermarchaeota in Hydrothermal Sediment.</title>
        <authorList>
            <person name="Zhou Z."/>
            <person name="Liu Y."/>
            <person name="Xu W."/>
            <person name="Pan J."/>
            <person name="Luo Z.H."/>
            <person name="Li M."/>
        </authorList>
    </citation>
    <scope>NUCLEOTIDE SEQUENCE [LARGE SCALE GENOMIC DNA]</scope>
    <source>
        <strain evidence="2">SpSt-556</strain>
    </source>
</reference>
<gene>
    <name evidence="2" type="ORF">ENT17_08595</name>
</gene>
<proteinExistence type="predicted"/>
<feature type="transmembrane region" description="Helical" evidence="1">
    <location>
        <begin position="453"/>
        <end position="472"/>
    </location>
</feature>
<feature type="transmembrane region" description="Helical" evidence="1">
    <location>
        <begin position="386"/>
        <end position="405"/>
    </location>
</feature>
<feature type="transmembrane region" description="Helical" evidence="1">
    <location>
        <begin position="363"/>
        <end position="380"/>
    </location>
</feature>
<feature type="transmembrane region" description="Helical" evidence="1">
    <location>
        <begin position="208"/>
        <end position="230"/>
    </location>
</feature>
<sequence>MGKPFDQAGRFGLLWLSLLVNLYFLIFQPRSVFSLRRLAFSVVVALVFALLLWFLKERGITAAGWRGISTKSWWMGIILTAVLFLITPAPTLHSLVAPVEVRLTFEPLNSEEADFQLVWLNNGLGDLSFSDLELPPTARITSEGVSLNARQGQPVQIRWRGRIWDELLVTVRSEVPLRLITQVGDRPREILMEGGSIEKGIHLPYLSFGFYAVCYLLVMMVGSLSLAWLSQVFLNEVERIYRRYPPLLEKLIQYLPFVSLVSVGLFYLLTLRSGHPWGDDFAQYIAHARNLTLGQPYTAIGILHNPAVVLGPSAYPPLFPLLLAPVYAVFGLNLTAFKVLVSLFTLLGLVVFNEWLKSRKITAPLRALALLLAGLHPWYWNYKDQILSDMPFVLLGLLALVLWEIWNSDNGMKVGWLLGLCLLASIAARTVGVILLIAILLDAVLYQRWRARTFLPVLAVPLAGVILLNLLLPGTGDYLEQARGWDWTVLQRNFSDMATFSLQIWRSSRLLVGGVSLIAVMGLGLLILGLASRLRHIGAAEFYLLGTVGMILIWPHPQGFRFYLPVFFLLVYSVLEGWRWLRLKVNHAGRGAFKPIGLAAVWLILALLVAGILEGYLKDYQRLPLKEFENGIGLPESEQMFEYIRKETRPTDVIAFFKPRALALMTGRTAFAPYWDARQPQRLIENLAAFQADYLVVWKPDYSDLAAFARQNSNHLILLFENDDFDVFSIRGAE</sequence>
<feature type="transmembrane region" description="Helical" evidence="1">
    <location>
        <begin position="35"/>
        <end position="55"/>
    </location>
</feature>
<dbReference type="EMBL" id="DSXR01000086">
    <property type="protein sequence ID" value="HGS87663.1"/>
    <property type="molecule type" value="Genomic_DNA"/>
</dbReference>
<evidence type="ECO:0008006" key="3">
    <source>
        <dbReference type="Google" id="ProtNLM"/>
    </source>
</evidence>
<feature type="transmembrane region" description="Helical" evidence="1">
    <location>
        <begin position="417"/>
        <end position="441"/>
    </location>
</feature>
<dbReference type="AlphaFoldDB" id="A0A7C4L239"/>
<name>A0A7C4L239_9CHLR</name>
<feature type="transmembrane region" description="Helical" evidence="1">
    <location>
        <begin position="510"/>
        <end position="531"/>
    </location>
</feature>
<organism evidence="2">
    <name type="scientific">Bellilinea caldifistulae</name>
    <dbReference type="NCBI Taxonomy" id="360411"/>
    <lineage>
        <taxon>Bacteria</taxon>
        <taxon>Bacillati</taxon>
        <taxon>Chloroflexota</taxon>
        <taxon>Anaerolineae</taxon>
        <taxon>Anaerolineales</taxon>
        <taxon>Anaerolineaceae</taxon>
        <taxon>Bellilinea</taxon>
    </lineage>
</organism>
<comment type="caution">
    <text evidence="2">The sequence shown here is derived from an EMBL/GenBank/DDBJ whole genome shotgun (WGS) entry which is preliminary data.</text>
</comment>
<accession>A0A7C4L239</accession>
<feature type="transmembrane region" description="Helical" evidence="1">
    <location>
        <begin position="596"/>
        <end position="617"/>
    </location>
</feature>
<feature type="transmembrane region" description="Helical" evidence="1">
    <location>
        <begin position="12"/>
        <end position="29"/>
    </location>
</feature>
<feature type="transmembrane region" description="Helical" evidence="1">
    <location>
        <begin position="251"/>
        <end position="269"/>
    </location>
</feature>
<protein>
    <recommendedName>
        <fullName evidence="3">Glycosyltransferase RgtA/B/C/D-like domain-containing protein</fullName>
    </recommendedName>
</protein>
<keyword evidence="1" id="KW-0472">Membrane</keyword>
<feature type="transmembrane region" description="Helical" evidence="1">
    <location>
        <begin position="76"/>
        <end position="96"/>
    </location>
</feature>
<feature type="transmembrane region" description="Helical" evidence="1">
    <location>
        <begin position="537"/>
        <end position="555"/>
    </location>
</feature>
<evidence type="ECO:0000256" key="1">
    <source>
        <dbReference type="SAM" id="Phobius"/>
    </source>
</evidence>
<evidence type="ECO:0000313" key="2">
    <source>
        <dbReference type="EMBL" id="HGS87663.1"/>
    </source>
</evidence>
<feature type="transmembrane region" description="Helical" evidence="1">
    <location>
        <begin position="326"/>
        <end position="351"/>
    </location>
</feature>